<proteinExistence type="inferred from homology"/>
<dbReference type="Pfam" id="PF00107">
    <property type="entry name" value="ADH_zinc_N"/>
    <property type="match status" value="1"/>
</dbReference>
<feature type="domain" description="Alcohol dehydrogenase-like N-terminal" evidence="7">
    <location>
        <begin position="24"/>
        <end position="129"/>
    </location>
</feature>
<dbReference type="InterPro" id="IPR013154">
    <property type="entry name" value="ADH-like_N"/>
</dbReference>
<dbReference type="InterPro" id="IPR011032">
    <property type="entry name" value="GroES-like_sf"/>
</dbReference>
<comment type="caution">
    <text evidence="8">The sequence shown here is derived from an EMBL/GenBank/DDBJ whole genome shotgun (WGS) entry which is preliminary data.</text>
</comment>
<comment type="similarity">
    <text evidence="2">Belongs to the zinc-containing alcohol dehydrogenase family.</text>
</comment>
<keyword evidence="9" id="KW-1185">Reference proteome</keyword>
<evidence type="ECO:0000313" key="9">
    <source>
        <dbReference type="Proteomes" id="UP001571980"/>
    </source>
</evidence>
<dbReference type="Gene3D" id="3.90.180.10">
    <property type="entry name" value="Medium-chain alcohol dehydrogenases, catalytic domain"/>
    <property type="match status" value="1"/>
</dbReference>
<reference evidence="8 9" key="1">
    <citation type="submission" date="2023-03" db="EMBL/GenBank/DDBJ databases">
        <title>Speciation in Pyrococcus: adaptation to high temperature as a mechanism.</title>
        <authorList>
            <person name="Gu J."/>
        </authorList>
    </citation>
    <scope>NUCLEOTIDE SEQUENCE [LARGE SCALE GENOMIC DNA]</scope>
    <source>
        <strain evidence="8 9">LMOA34</strain>
    </source>
</reference>
<name>A0ABV4T3J3_9EURY</name>
<evidence type="ECO:0000256" key="2">
    <source>
        <dbReference type="ARBA" id="ARBA00008072"/>
    </source>
</evidence>
<dbReference type="Proteomes" id="UP001571980">
    <property type="component" value="Unassembled WGS sequence"/>
</dbReference>
<evidence type="ECO:0000256" key="1">
    <source>
        <dbReference type="ARBA" id="ARBA00001947"/>
    </source>
</evidence>
<accession>A0ABV4T3J3</accession>
<organism evidence="8 9">
    <name type="scientific">Pyrococcus kukulkanii</name>
    <dbReference type="NCBI Taxonomy" id="1609559"/>
    <lineage>
        <taxon>Archaea</taxon>
        <taxon>Methanobacteriati</taxon>
        <taxon>Methanobacteriota</taxon>
        <taxon>Thermococci</taxon>
        <taxon>Thermococcales</taxon>
        <taxon>Thermococcaceae</taxon>
        <taxon>Pyrococcus</taxon>
    </lineage>
</organism>
<feature type="domain" description="Alcohol dehydrogenase-like C-terminal" evidence="6">
    <location>
        <begin position="169"/>
        <end position="289"/>
    </location>
</feature>
<dbReference type="SUPFAM" id="SSF50129">
    <property type="entry name" value="GroES-like"/>
    <property type="match status" value="1"/>
</dbReference>
<keyword evidence="3" id="KW-0479">Metal-binding</keyword>
<dbReference type="SUPFAM" id="SSF51735">
    <property type="entry name" value="NAD(P)-binding Rossmann-fold domains"/>
    <property type="match status" value="1"/>
</dbReference>
<gene>
    <name evidence="8" type="ORF">P8X34_02585</name>
</gene>
<comment type="cofactor">
    <cofactor evidence="1">
        <name>Zn(2+)</name>
        <dbReference type="ChEBI" id="CHEBI:29105"/>
    </cofactor>
</comment>
<dbReference type="PANTHER" id="PTHR43350">
    <property type="entry name" value="NAD-DEPENDENT ALCOHOL DEHYDROGENASE"/>
    <property type="match status" value="1"/>
</dbReference>
<evidence type="ECO:0000313" key="8">
    <source>
        <dbReference type="EMBL" id="MFA4803639.1"/>
    </source>
</evidence>
<dbReference type="CDD" id="cd08242">
    <property type="entry name" value="MDR_like"/>
    <property type="match status" value="1"/>
</dbReference>
<keyword evidence="5" id="KW-0560">Oxidoreductase</keyword>
<dbReference type="Pfam" id="PF08240">
    <property type="entry name" value="ADH_N"/>
    <property type="match status" value="1"/>
</dbReference>
<dbReference type="EMBL" id="JARRIG010000001">
    <property type="protein sequence ID" value="MFA4803639.1"/>
    <property type="molecule type" value="Genomic_DNA"/>
</dbReference>
<dbReference type="InterPro" id="IPR013149">
    <property type="entry name" value="ADH-like_C"/>
</dbReference>
<dbReference type="Gene3D" id="3.40.50.720">
    <property type="entry name" value="NAD(P)-binding Rossmann-like Domain"/>
    <property type="match status" value="1"/>
</dbReference>
<evidence type="ECO:0000256" key="5">
    <source>
        <dbReference type="ARBA" id="ARBA00023002"/>
    </source>
</evidence>
<protein>
    <submittedName>
        <fullName evidence="8">Alcohol dehydrogenase catalytic domain-containing protein</fullName>
    </submittedName>
</protein>
<keyword evidence="4" id="KW-0862">Zinc</keyword>
<evidence type="ECO:0000256" key="4">
    <source>
        <dbReference type="ARBA" id="ARBA00022833"/>
    </source>
</evidence>
<dbReference type="InterPro" id="IPR036291">
    <property type="entry name" value="NAD(P)-bd_dom_sf"/>
</dbReference>
<dbReference type="PANTHER" id="PTHR43350:SF2">
    <property type="entry name" value="GROES-LIKE ZINC-BINDING ALCOHOL DEHYDROGENASE FAMILY PROTEIN"/>
    <property type="match status" value="1"/>
</dbReference>
<evidence type="ECO:0000256" key="3">
    <source>
        <dbReference type="ARBA" id="ARBA00022723"/>
    </source>
</evidence>
<sequence>MKALVLHKPGEIKLEEVADPAPDKGWVRIKVKRVGICGTDKAFYKGTYVPPKLPLIPGHEIAGIVDEAPGMEHLEGMKVTTEINVNCEKCWYCKHGMPTHCPYRETIGITIDGGMAEYVLTKPHLLHSIEGLSWGEGAFVEPLAAVVEMLEMQPLKPSDRVAILGIGTIGLLSAQLIRLITPNVVAIAREDSPKRKIAEKFVDVITVKEAREYAKSKTPEGQGFDYVVEATGSPNALNLALELVRPRGVIAAKSTHGAQVSFDYTLMVVKEVRIIGSRCGPFEKAIDLIRSGMIKVKPLITSTFKLDDGVEAFKKSFNRKEIKVQLTP</sequence>
<evidence type="ECO:0000259" key="6">
    <source>
        <dbReference type="Pfam" id="PF00107"/>
    </source>
</evidence>
<evidence type="ECO:0000259" key="7">
    <source>
        <dbReference type="Pfam" id="PF08240"/>
    </source>
</evidence>
<dbReference type="RefSeq" id="WP_372823223.1">
    <property type="nucleotide sequence ID" value="NZ_JARRIF010000001.1"/>
</dbReference>